<dbReference type="SUPFAM" id="SSF52833">
    <property type="entry name" value="Thioredoxin-like"/>
    <property type="match status" value="1"/>
</dbReference>
<dbReference type="InterPro" id="IPR036249">
    <property type="entry name" value="Thioredoxin-like_sf"/>
</dbReference>
<dbReference type="GO" id="GO:0045454">
    <property type="term" value="P:cell redox homeostasis"/>
    <property type="evidence" value="ECO:0007669"/>
    <property type="project" value="TreeGrafter"/>
</dbReference>
<dbReference type="Gene3D" id="3.40.30.10">
    <property type="entry name" value="Glutaredoxin"/>
    <property type="match status" value="1"/>
</dbReference>
<feature type="transmembrane region" description="Helical" evidence="1">
    <location>
        <begin position="539"/>
        <end position="559"/>
    </location>
</feature>
<dbReference type="PANTHER" id="PTHR32234">
    <property type="entry name" value="THIOL:DISULFIDE INTERCHANGE PROTEIN DSBD"/>
    <property type="match status" value="1"/>
</dbReference>
<keyword evidence="1" id="KW-0812">Transmembrane</keyword>
<accession>A0A4V1N3X9</accession>
<feature type="domain" description="Thioredoxin" evidence="3">
    <location>
        <begin position="557"/>
        <end position="682"/>
    </location>
</feature>
<feature type="transmembrane region" description="Helical" evidence="1">
    <location>
        <begin position="289"/>
        <end position="313"/>
    </location>
</feature>
<evidence type="ECO:0000259" key="3">
    <source>
        <dbReference type="PROSITE" id="PS51352"/>
    </source>
</evidence>
<dbReference type="InterPro" id="IPR013766">
    <property type="entry name" value="Thioredoxin_domain"/>
</dbReference>
<feature type="chain" id="PRO_5020280642" evidence="2">
    <location>
        <begin position="24"/>
        <end position="682"/>
    </location>
</feature>
<dbReference type="InterPro" id="IPR028250">
    <property type="entry name" value="DsbDN"/>
</dbReference>
<evidence type="ECO:0000313" key="4">
    <source>
        <dbReference type="EMBL" id="RXR30226.1"/>
    </source>
</evidence>
<feature type="transmembrane region" description="Helical" evidence="1">
    <location>
        <begin position="373"/>
        <end position="392"/>
    </location>
</feature>
<dbReference type="RefSeq" id="WP_129402978.1">
    <property type="nucleotide sequence ID" value="NZ_SBKP01000002.1"/>
</dbReference>
<gene>
    <name evidence="4" type="ORF">EQG66_02505</name>
</gene>
<proteinExistence type="predicted"/>
<name>A0A4V1N3X9_9SPHN</name>
<reference evidence="5" key="1">
    <citation type="submission" date="2019-01" db="EMBL/GenBank/DDBJ databases">
        <title>Cytophagaceae bacterium strain CAR-16.</title>
        <authorList>
            <person name="Chen W.-M."/>
        </authorList>
    </citation>
    <scope>NUCLEOTIDE SEQUENCE [LARGE SCALE GENOMIC DNA]</scope>
    <source>
        <strain evidence="5">CHR27</strain>
    </source>
</reference>
<evidence type="ECO:0000256" key="2">
    <source>
        <dbReference type="SAM" id="SignalP"/>
    </source>
</evidence>
<dbReference type="AlphaFoldDB" id="A0A4V1N3X9"/>
<dbReference type="Pfam" id="PF11412">
    <property type="entry name" value="DsbD_N"/>
    <property type="match status" value="1"/>
</dbReference>
<protein>
    <submittedName>
        <fullName evidence="4">Thiol:disulfide interchange protein</fullName>
    </submittedName>
</protein>
<dbReference type="Proteomes" id="UP000290958">
    <property type="component" value="Unassembled WGS sequence"/>
</dbReference>
<keyword evidence="1" id="KW-1133">Transmembrane helix</keyword>
<dbReference type="PROSITE" id="PS51352">
    <property type="entry name" value="THIOREDOXIN_2"/>
    <property type="match status" value="1"/>
</dbReference>
<feature type="transmembrane region" description="Helical" evidence="1">
    <location>
        <begin position="510"/>
        <end position="530"/>
    </location>
</feature>
<dbReference type="InterPro" id="IPR035671">
    <property type="entry name" value="DsbD_gamma"/>
</dbReference>
<sequence>MRRFSSLLLLLIALISAPAAVWAQGAFSNSGTPHITAKLEAETLRPAPGSVVTLAFVMTPEPGWHGYWLNPGDAGKPIEPRWSLPEGATIGPLRYPVPQTLLVAGLMNHVYEGRYAVLADLRVPPGLTPGTVMPIKVHLDWLACTDAICVPEQANLALSLTIGAAQPSPEHQARFDDYRRKLPRPLGGAALFAAQENGSLRLSIPYPAAAPLEAPHFFSADAGAKSYAGAQTFTRDGDRLIVAIEGLALSDSDAVRGVLKIGPDTGLDIVARKGAVPQPSDSGKGWRGVLLALIGAIAGGLILNIMPCVFPVLSLKAMSLLRGASSPAAARKEAWAYAAGVMSACMALGGAVMALRAGGASIGWAFQLQSPAVVLMLLALSLAIALELAGVWRMAALSIGEGLATRRGLIGDFWSGVLVAFVATPCTGPFMAGALGAALVLPTGAALAIFAGLGLGIALPFLLLGHIPALRRALPRPGPWMERVQRWLSIPMALTVLGLLWLLWRQAGGAGLGIGVAVATVLTALLWWLGRAQARERRFAGLTALLVAAAVLAGGGVALNSAQPSAQALAANSFNPAALERARASGKPVFLYFTADWCLSCKVNEAGAINRAEVQAAFEKAGVQVIVGDWTNGDPAITRFLESRQRSGVPLYLWYPPNGGEPKELPQILTPAMLVALAQGEG</sequence>
<evidence type="ECO:0000256" key="1">
    <source>
        <dbReference type="SAM" id="Phobius"/>
    </source>
</evidence>
<keyword evidence="5" id="KW-1185">Reference proteome</keyword>
<dbReference type="OrthoDB" id="9811036at2"/>
<dbReference type="GO" id="GO:0015035">
    <property type="term" value="F:protein-disulfide reductase activity"/>
    <property type="evidence" value="ECO:0007669"/>
    <property type="project" value="TreeGrafter"/>
</dbReference>
<dbReference type="CDD" id="cd02953">
    <property type="entry name" value="DsbDgamma"/>
    <property type="match status" value="1"/>
</dbReference>
<organism evidence="4 5">
    <name type="scientific">Sphingobium fluviale</name>
    <dbReference type="NCBI Taxonomy" id="2506423"/>
    <lineage>
        <taxon>Bacteria</taxon>
        <taxon>Pseudomonadati</taxon>
        <taxon>Pseudomonadota</taxon>
        <taxon>Alphaproteobacteria</taxon>
        <taxon>Sphingomonadales</taxon>
        <taxon>Sphingomonadaceae</taxon>
        <taxon>Sphingobium</taxon>
    </lineage>
</organism>
<evidence type="ECO:0000313" key="5">
    <source>
        <dbReference type="Proteomes" id="UP000290958"/>
    </source>
</evidence>
<feature type="transmembrane region" description="Helical" evidence="1">
    <location>
        <begin position="487"/>
        <end position="504"/>
    </location>
</feature>
<feature type="transmembrane region" description="Helical" evidence="1">
    <location>
        <begin position="413"/>
        <end position="439"/>
    </location>
</feature>
<keyword evidence="2" id="KW-0732">Signal</keyword>
<dbReference type="Pfam" id="PF13899">
    <property type="entry name" value="Thioredoxin_7"/>
    <property type="match status" value="1"/>
</dbReference>
<dbReference type="EMBL" id="SBKP01000002">
    <property type="protein sequence ID" value="RXR30226.1"/>
    <property type="molecule type" value="Genomic_DNA"/>
</dbReference>
<keyword evidence="1" id="KW-0472">Membrane</keyword>
<feature type="transmembrane region" description="Helical" evidence="1">
    <location>
        <begin position="445"/>
        <end position="467"/>
    </location>
</feature>
<dbReference type="PANTHER" id="PTHR32234:SF3">
    <property type="entry name" value="SUPPRESSION OF COPPER SENSITIVITY PROTEIN"/>
    <property type="match status" value="1"/>
</dbReference>
<comment type="caution">
    <text evidence="4">The sequence shown here is derived from an EMBL/GenBank/DDBJ whole genome shotgun (WGS) entry which is preliminary data.</text>
</comment>
<feature type="transmembrane region" description="Helical" evidence="1">
    <location>
        <begin position="334"/>
        <end position="353"/>
    </location>
</feature>
<feature type="signal peptide" evidence="2">
    <location>
        <begin position="1"/>
        <end position="23"/>
    </location>
</feature>